<evidence type="ECO:0000313" key="1">
    <source>
        <dbReference type="EMBL" id="KAF6510193.1"/>
    </source>
</evidence>
<dbReference type="AlphaFoldDB" id="A0A150NAB4"/>
<dbReference type="Proteomes" id="UP000773850">
    <property type="component" value="Unassembled WGS sequence"/>
</dbReference>
<keyword evidence="4" id="KW-1185">Reference proteome</keyword>
<name>A0A150NAB4_GEOSE</name>
<reference evidence="2 3" key="1">
    <citation type="submission" date="2016-01" db="EMBL/GenBank/DDBJ databases">
        <title>Draft Genome Sequences of Seven Thermophilic Sporeformers Isolated from Foods.</title>
        <authorList>
            <person name="Berendsen E.M."/>
            <person name="Wells-Bennik M.H."/>
            <person name="Krawcyk A.O."/>
            <person name="De Jong A."/>
            <person name="Holsappel S."/>
            <person name="Eijlander R.T."/>
            <person name="Kuipers O.P."/>
        </authorList>
    </citation>
    <scope>NUCLEOTIDE SEQUENCE [LARGE SCALE GENOMIC DNA]</scope>
    <source>
        <strain evidence="2 3">B4114</strain>
    </source>
</reference>
<reference evidence="1 4" key="2">
    <citation type="submission" date="2016-03" db="EMBL/GenBank/DDBJ databases">
        <title>Spore heat resistance.</title>
        <authorList>
            <person name="Boekhorst J."/>
            <person name="Berendsen E.M."/>
            <person name="Wells-Bennik M.H."/>
            <person name="Kuipers O.P."/>
        </authorList>
    </citation>
    <scope>NUCLEOTIDE SEQUENCE [LARGE SCALE GENOMIC DNA]</scope>
    <source>
        <strain evidence="1 4">GS8</strain>
    </source>
</reference>
<accession>A0A150NAB4</accession>
<organism evidence="2 3">
    <name type="scientific">Geobacillus stearothermophilus</name>
    <name type="common">Bacillus stearothermophilus</name>
    <dbReference type="NCBI Taxonomy" id="1422"/>
    <lineage>
        <taxon>Bacteria</taxon>
        <taxon>Bacillati</taxon>
        <taxon>Bacillota</taxon>
        <taxon>Bacilli</taxon>
        <taxon>Bacillales</taxon>
        <taxon>Anoxybacillaceae</taxon>
        <taxon>Geobacillus</taxon>
    </lineage>
</organism>
<sequence>MRLFATAALFCPFRKGQKVYNVIYNNIETAYRQPLFSPQKPTKKRRSPL</sequence>
<dbReference type="EMBL" id="LQYY01000090">
    <property type="protein sequence ID" value="KYD33578.1"/>
    <property type="molecule type" value="Genomic_DNA"/>
</dbReference>
<gene>
    <name evidence="2" type="ORF">B4114_2124</name>
    <name evidence="1" type="ORF">GS8_2350</name>
</gene>
<evidence type="ECO:0000313" key="4">
    <source>
        <dbReference type="Proteomes" id="UP000773850"/>
    </source>
</evidence>
<evidence type="ECO:0000313" key="3">
    <source>
        <dbReference type="Proteomes" id="UP000075517"/>
    </source>
</evidence>
<comment type="caution">
    <text evidence="2">The sequence shown here is derived from an EMBL/GenBank/DDBJ whole genome shotgun (WGS) entry which is preliminary data.</text>
</comment>
<proteinExistence type="predicted"/>
<evidence type="ECO:0000313" key="2">
    <source>
        <dbReference type="EMBL" id="KYD33578.1"/>
    </source>
</evidence>
<protein>
    <submittedName>
        <fullName evidence="2">Uncharacterized protein</fullName>
    </submittedName>
</protein>
<dbReference type="EMBL" id="LUCS01000028">
    <property type="protein sequence ID" value="KAF6510193.1"/>
    <property type="molecule type" value="Genomic_DNA"/>
</dbReference>
<dbReference type="PATRIC" id="fig|1422.34.peg.596"/>
<dbReference type="Proteomes" id="UP000075517">
    <property type="component" value="Unassembled WGS sequence"/>
</dbReference>